<proteinExistence type="predicted"/>
<name>A0A0C2JBK8_9PEZI</name>
<evidence type="ECO:0000256" key="1">
    <source>
        <dbReference type="SAM" id="MobiDB-lite"/>
    </source>
</evidence>
<reference evidence="2 3" key="1">
    <citation type="journal article" date="2014" name="BMC Genomics">
        <title>Comparative genomics of the major fungal agents of human and animal Sporotrichosis: Sporothrix schenckii and Sporothrix brasiliensis.</title>
        <authorList>
            <person name="Teixeira M.M."/>
            <person name="de Almeida L.G."/>
            <person name="Kubitschek-Barreira P."/>
            <person name="Alves F.L."/>
            <person name="Kioshima E.S."/>
            <person name="Abadio A.K."/>
            <person name="Fernandes L."/>
            <person name="Derengowski L.S."/>
            <person name="Ferreira K.S."/>
            <person name="Souza R.C."/>
            <person name="Ruiz J.C."/>
            <person name="de Andrade N.C."/>
            <person name="Paes H.C."/>
            <person name="Nicola A.M."/>
            <person name="Albuquerque P."/>
            <person name="Gerber A.L."/>
            <person name="Martins V.P."/>
            <person name="Peconick L.D."/>
            <person name="Neto A.V."/>
            <person name="Chaucanez C.B."/>
            <person name="Silva P.A."/>
            <person name="Cunha O.L."/>
            <person name="de Oliveira F.F."/>
            <person name="dos Santos T.C."/>
            <person name="Barros A.L."/>
            <person name="Soares M.A."/>
            <person name="de Oliveira L.M."/>
            <person name="Marini M.M."/>
            <person name="Villalobos-Duno H."/>
            <person name="Cunha M.M."/>
            <person name="de Hoog S."/>
            <person name="da Silveira J.F."/>
            <person name="Henrissat B."/>
            <person name="Nino-Vega G.A."/>
            <person name="Cisalpino P.S."/>
            <person name="Mora-Montes H.M."/>
            <person name="Almeida S.R."/>
            <person name="Stajich J.E."/>
            <person name="Lopes-Bezerra L.M."/>
            <person name="Vasconcelos A.T."/>
            <person name="Felipe M.S."/>
        </authorList>
    </citation>
    <scope>NUCLEOTIDE SEQUENCE [LARGE SCALE GENOMIC DNA]</scope>
    <source>
        <strain evidence="2 3">5110</strain>
    </source>
</reference>
<dbReference type="VEuPathDB" id="FungiDB:SPBR_06294"/>
<comment type="caution">
    <text evidence="2">The sequence shown here is derived from an EMBL/GenBank/DDBJ whole genome shotgun (WGS) entry which is preliminary data.</text>
</comment>
<dbReference type="HOGENOM" id="CLU_2374158_0_0_1"/>
<dbReference type="RefSeq" id="XP_040622267.1">
    <property type="nucleotide sequence ID" value="XM_040764555.1"/>
</dbReference>
<dbReference type="AlphaFoldDB" id="A0A0C2JBK8"/>
<keyword evidence="3" id="KW-1185">Reference proteome</keyword>
<accession>A0A0C2JBK8</accession>
<protein>
    <submittedName>
        <fullName evidence="2">Uncharacterized protein</fullName>
    </submittedName>
</protein>
<evidence type="ECO:0000313" key="3">
    <source>
        <dbReference type="Proteomes" id="UP000031575"/>
    </source>
</evidence>
<dbReference type="OrthoDB" id="10559398at2759"/>
<feature type="compositionally biased region" description="Basic and acidic residues" evidence="1">
    <location>
        <begin position="1"/>
        <end position="16"/>
    </location>
</feature>
<dbReference type="EMBL" id="AWTV01000004">
    <property type="protein sequence ID" value="KIH94257.1"/>
    <property type="molecule type" value="Genomic_DNA"/>
</dbReference>
<feature type="region of interest" description="Disordered" evidence="1">
    <location>
        <begin position="1"/>
        <end position="23"/>
    </location>
</feature>
<organism evidence="2 3">
    <name type="scientific">Sporothrix brasiliensis 5110</name>
    <dbReference type="NCBI Taxonomy" id="1398154"/>
    <lineage>
        <taxon>Eukaryota</taxon>
        <taxon>Fungi</taxon>
        <taxon>Dikarya</taxon>
        <taxon>Ascomycota</taxon>
        <taxon>Pezizomycotina</taxon>
        <taxon>Sordariomycetes</taxon>
        <taxon>Sordariomycetidae</taxon>
        <taxon>Ophiostomatales</taxon>
        <taxon>Ophiostomataceae</taxon>
        <taxon>Sporothrix</taxon>
    </lineage>
</organism>
<dbReference type="GeneID" id="63679476"/>
<dbReference type="Proteomes" id="UP000031575">
    <property type="component" value="Unassembled WGS sequence"/>
</dbReference>
<evidence type="ECO:0000313" key="2">
    <source>
        <dbReference type="EMBL" id="KIH94257.1"/>
    </source>
</evidence>
<gene>
    <name evidence="2" type="ORF">SPBR_06294</name>
</gene>
<sequence length="95" mass="10826">MTETRGSEGRSRRDPEPIQDSGHKGKLASLVYVACDVRWYPAPPQGHQNVWWLPRKNRTGTSRLTISRPQSAKCLDWLDWDIVPTPGIVKEEEEG</sequence>